<evidence type="ECO:0000256" key="2">
    <source>
        <dbReference type="ARBA" id="ARBA00013346"/>
    </source>
</evidence>
<dbReference type="PANTHER" id="PTHR11579:SF18">
    <property type="entry name" value="PROTEIN-L-ISOASPARTATE O-METHYLTRANSFERASE"/>
    <property type="match status" value="1"/>
</dbReference>
<keyword evidence="4" id="KW-0489">Methyltransferase</keyword>
<dbReference type="CDD" id="cd02440">
    <property type="entry name" value="AdoMet_MTases"/>
    <property type="match status" value="1"/>
</dbReference>
<dbReference type="InterPro" id="IPR000682">
    <property type="entry name" value="PCMT"/>
</dbReference>
<comment type="caution">
    <text evidence="4">The sequence shown here is derived from an EMBL/GenBank/DDBJ whole genome shotgun (WGS) entry which is preliminary data.</text>
</comment>
<dbReference type="EMBL" id="QURL01000005">
    <property type="protein sequence ID" value="RFC62833.1"/>
    <property type="molecule type" value="Genomic_DNA"/>
</dbReference>
<comment type="similarity">
    <text evidence="1">Belongs to the methyltransferase superfamily. L-isoaspartyl/D-aspartyl protein methyltransferase family.</text>
</comment>
<keyword evidence="4" id="KW-0808">Transferase</keyword>
<proteinExistence type="inferred from homology"/>
<evidence type="ECO:0000313" key="5">
    <source>
        <dbReference type="Proteomes" id="UP000264310"/>
    </source>
</evidence>
<dbReference type="GO" id="GO:0032259">
    <property type="term" value="P:methylation"/>
    <property type="evidence" value="ECO:0007669"/>
    <property type="project" value="UniProtKB-KW"/>
</dbReference>
<dbReference type="OrthoDB" id="9798496at2"/>
<dbReference type="GO" id="GO:0005737">
    <property type="term" value="C:cytoplasm"/>
    <property type="evidence" value="ECO:0007669"/>
    <property type="project" value="TreeGrafter"/>
</dbReference>
<protein>
    <recommendedName>
        <fullName evidence="2">Protein-L-isoaspartate O-methyltransferase</fullName>
    </recommendedName>
    <alternativeName>
        <fullName evidence="3">Protein L-isoaspartyl methyltransferase</fullName>
    </alternativeName>
</protein>
<sequence>MDFKDARTKLVDNQIRTTDVTSHAILRAFLTVPREEFVPSAKRPLAYIDEDISVGNGRFLMEASPFAKILQLASISEDDVVLDVGTGTGYGAAILSLLASSVVALECDEELAGTATDVLNRLDYVTCSVVTGELEKGYPDEAPYDVILFEGAIDTLPQTFLDQLREGGRLVAVIGRGLSAEARLFIKDEDGIVSDRFGFNCAIKPLPGFSKKAEFVF</sequence>
<reference evidence="4 5" key="1">
    <citation type="submission" date="2018-08" db="EMBL/GenBank/DDBJ databases">
        <title>Fulvimarina sp. 85, whole genome shotgun sequence.</title>
        <authorList>
            <person name="Tuo L."/>
        </authorList>
    </citation>
    <scope>NUCLEOTIDE SEQUENCE [LARGE SCALE GENOMIC DNA]</scope>
    <source>
        <strain evidence="4 5">85</strain>
    </source>
</reference>
<dbReference type="AlphaFoldDB" id="A0A371X0U3"/>
<dbReference type="PANTHER" id="PTHR11579">
    <property type="entry name" value="PROTEIN-L-ISOASPARTATE O-METHYLTRANSFERASE"/>
    <property type="match status" value="1"/>
</dbReference>
<keyword evidence="5" id="KW-1185">Reference proteome</keyword>
<dbReference type="Pfam" id="PF01135">
    <property type="entry name" value="PCMT"/>
    <property type="match status" value="1"/>
</dbReference>
<dbReference type="InterPro" id="IPR029063">
    <property type="entry name" value="SAM-dependent_MTases_sf"/>
</dbReference>
<dbReference type="Gene3D" id="3.40.50.150">
    <property type="entry name" value="Vaccinia Virus protein VP39"/>
    <property type="match status" value="1"/>
</dbReference>
<gene>
    <name evidence="4" type="ORF">DYI37_12785</name>
</gene>
<accession>A0A371X0U3</accession>
<evidence type="ECO:0000313" key="4">
    <source>
        <dbReference type="EMBL" id="RFC62833.1"/>
    </source>
</evidence>
<dbReference type="RefSeq" id="WP_116683649.1">
    <property type="nucleotide sequence ID" value="NZ_QURL01000005.1"/>
</dbReference>
<dbReference type="SUPFAM" id="SSF53335">
    <property type="entry name" value="S-adenosyl-L-methionine-dependent methyltransferases"/>
    <property type="match status" value="1"/>
</dbReference>
<dbReference type="Proteomes" id="UP000264310">
    <property type="component" value="Unassembled WGS sequence"/>
</dbReference>
<evidence type="ECO:0000256" key="1">
    <source>
        <dbReference type="ARBA" id="ARBA00005369"/>
    </source>
</evidence>
<name>A0A371X0U3_9HYPH</name>
<evidence type="ECO:0000256" key="3">
    <source>
        <dbReference type="ARBA" id="ARBA00030757"/>
    </source>
</evidence>
<organism evidence="4 5">
    <name type="scientific">Fulvimarina endophytica</name>
    <dbReference type="NCBI Taxonomy" id="2293836"/>
    <lineage>
        <taxon>Bacteria</taxon>
        <taxon>Pseudomonadati</taxon>
        <taxon>Pseudomonadota</taxon>
        <taxon>Alphaproteobacteria</taxon>
        <taxon>Hyphomicrobiales</taxon>
        <taxon>Aurantimonadaceae</taxon>
        <taxon>Fulvimarina</taxon>
    </lineage>
</organism>
<dbReference type="GO" id="GO:0004719">
    <property type="term" value="F:protein-L-isoaspartate (D-aspartate) O-methyltransferase activity"/>
    <property type="evidence" value="ECO:0007669"/>
    <property type="project" value="InterPro"/>
</dbReference>